<feature type="compositionally biased region" description="Basic residues" evidence="5">
    <location>
        <begin position="451"/>
        <end position="466"/>
    </location>
</feature>
<dbReference type="PANTHER" id="PTHR46452:SF1">
    <property type="entry name" value="TRANSCRIPTION INITIATION FACTOR TFIID SUBUNIT 3"/>
    <property type="match status" value="1"/>
</dbReference>
<evidence type="ECO:0000256" key="2">
    <source>
        <dbReference type="ARBA" id="ARBA00023015"/>
    </source>
</evidence>
<gene>
    <name evidence="7" type="primary">TAF3</name>
</gene>
<keyword evidence="2" id="KW-0805">Transcription regulation</keyword>
<protein>
    <recommendedName>
        <fullName evidence="6">Bromodomain associated domain-containing protein</fullName>
    </recommendedName>
</protein>
<name>A0AAY4E2F4_9TELE</name>
<feature type="compositionally biased region" description="Polar residues" evidence="5">
    <location>
        <begin position="427"/>
        <end position="438"/>
    </location>
</feature>
<evidence type="ECO:0000259" key="6">
    <source>
        <dbReference type="SMART" id="SM00576"/>
    </source>
</evidence>
<feature type="domain" description="Bromodomain associated" evidence="6">
    <location>
        <begin position="3"/>
        <end position="79"/>
    </location>
</feature>
<feature type="compositionally biased region" description="Basic and acidic residues" evidence="5">
    <location>
        <begin position="467"/>
        <end position="516"/>
    </location>
</feature>
<feature type="compositionally biased region" description="Basic residues" evidence="5">
    <location>
        <begin position="517"/>
        <end position="554"/>
    </location>
</feature>
<dbReference type="Ensembl" id="ENSDCDT00010062254.1">
    <property type="protein sequence ID" value="ENSDCDP00010051785.1"/>
    <property type="gene ID" value="ENSDCDG00010030429.1"/>
</dbReference>
<organism evidence="7 8">
    <name type="scientific">Denticeps clupeoides</name>
    <name type="common">denticle herring</name>
    <dbReference type="NCBI Taxonomy" id="299321"/>
    <lineage>
        <taxon>Eukaryota</taxon>
        <taxon>Metazoa</taxon>
        <taxon>Chordata</taxon>
        <taxon>Craniata</taxon>
        <taxon>Vertebrata</taxon>
        <taxon>Euteleostomi</taxon>
        <taxon>Actinopterygii</taxon>
        <taxon>Neopterygii</taxon>
        <taxon>Teleostei</taxon>
        <taxon>Clupei</taxon>
        <taxon>Clupeiformes</taxon>
        <taxon>Denticipitoidei</taxon>
        <taxon>Denticipitidae</taxon>
        <taxon>Denticeps</taxon>
    </lineage>
</organism>
<dbReference type="GO" id="GO:0005669">
    <property type="term" value="C:transcription factor TFIID complex"/>
    <property type="evidence" value="ECO:0007669"/>
    <property type="project" value="TreeGrafter"/>
</dbReference>
<keyword evidence="3" id="KW-0804">Transcription</keyword>
<dbReference type="Gene3D" id="1.10.20.10">
    <property type="entry name" value="Histone, subunit A"/>
    <property type="match status" value="1"/>
</dbReference>
<dbReference type="AlphaFoldDB" id="A0AAY4E2F4"/>
<reference evidence="7 8" key="1">
    <citation type="submission" date="2020-06" db="EMBL/GenBank/DDBJ databases">
        <authorList>
            <consortium name="Wellcome Sanger Institute Data Sharing"/>
        </authorList>
    </citation>
    <scope>NUCLEOTIDE SEQUENCE [LARGE SCALE GENOMIC DNA]</scope>
</reference>
<dbReference type="InterPro" id="IPR009072">
    <property type="entry name" value="Histone-fold"/>
</dbReference>
<evidence type="ECO:0000313" key="8">
    <source>
        <dbReference type="Proteomes" id="UP000694580"/>
    </source>
</evidence>
<reference evidence="7" key="3">
    <citation type="submission" date="2025-09" db="UniProtKB">
        <authorList>
            <consortium name="Ensembl"/>
        </authorList>
    </citation>
    <scope>IDENTIFICATION</scope>
</reference>
<feature type="region of interest" description="Disordered" evidence="5">
    <location>
        <begin position="151"/>
        <end position="197"/>
    </location>
</feature>
<evidence type="ECO:0000256" key="4">
    <source>
        <dbReference type="ARBA" id="ARBA00023242"/>
    </source>
</evidence>
<evidence type="ECO:0000313" key="7">
    <source>
        <dbReference type="Ensembl" id="ENSDCDP00010051785.1"/>
    </source>
</evidence>
<dbReference type="SMART" id="SM00576">
    <property type="entry name" value="BTP"/>
    <property type="match status" value="1"/>
</dbReference>
<dbReference type="CDD" id="cd22916">
    <property type="entry name" value="HFD_TAF3"/>
    <property type="match status" value="1"/>
</dbReference>
<dbReference type="Proteomes" id="UP000694580">
    <property type="component" value="Chromosome 15"/>
</dbReference>
<dbReference type="GO" id="GO:0045944">
    <property type="term" value="P:positive regulation of transcription by RNA polymerase II"/>
    <property type="evidence" value="ECO:0007669"/>
    <property type="project" value="TreeGrafter"/>
</dbReference>
<keyword evidence="8" id="KW-1185">Reference proteome</keyword>
<feature type="region of interest" description="Disordered" evidence="5">
    <location>
        <begin position="406"/>
        <end position="637"/>
    </location>
</feature>
<sequence length="677" mass="73938">MCESYARSVLRVALAQICQVLGWDAMQISACDLLSDVLDRYLQQLATQCHRNAELHGRTIPELTDVAQAFGWLGVSLPELEDYVGQLESTGFPQAVHLFPISKSSVLQFPPPGEERSECIHDYMPPLISPHEEEEEQVPVAIGTSAEAMQVSLEEEEEDDDYDKEAENNENHPANHGAEGLSPQGVLPAAKRPRLGLTPDYSPEWSCEPREPLSSLCNAQQLSPPSLPCSPEQPWKPKWAPTSPSQKTKSPRHVVAATASPVCTPKMLSKDKRKKKAPRSPKAAVGSTGHLPSPLLGPGPREGRGSVDLQPQSPPLPPISDHRAVGNPVTPAITPAITLAQAYADNGDSYSPGTHSESENEELLAFTPSIGAKQPPVLSKNKKTGGAMLTSTPVLAAYALGRTVNPVAHQAGGPSTAGGAPDYLSRLSLSPSPFTTPLQKGVATATEAKEKKPKKEMKIKEKKRKEKDKGQEKVKRKEKKKEEKNREKESKLSRRDGDGKEKNKGDASPGTEDKREKDKRKDKKKDKEKKKKDKGKHSKSKEHGKVEKKKKKKKMPVEDVPAMLFGPSSGPYVPTLLLPLPPVTPSEIQTHSSPPKGKEKDKKKKDKKKKRERDGDQPIEVTEEGSMVREKTQTGKAKLKVKEAVASEKVGSDWLTVSLSPCASSSSLALYLYVTLY</sequence>
<feature type="compositionally biased region" description="Basic residues" evidence="5">
    <location>
        <begin position="601"/>
        <end position="611"/>
    </location>
</feature>
<comment type="subcellular location">
    <subcellularLocation>
        <location evidence="1">Nucleus</location>
    </subcellularLocation>
</comment>
<accession>A0AAY4E2F4</accession>
<dbReference type="InterPro" id="IPR006565">
    <property type="entry name" value="BTP"/>
</dbReference>
<evidence type="ECO:0000256" key="5">
    <source>
        <dbReference type="SAM" id="MobiDB-lite"/>
    </source>
</evidence>
<feature type="compositionally biased region" description="Low complexity" evidence="5">
    <location>
        <begin position="220"/>
        <end position="233"/>
    </location>
</feature>
<dbReference type="GeneTree" id="ENSGT00710000106806"/>
<evidence type="ECO:0000256" key="3">
    <source>
        <dbReference type="ARBA" id="ARBA00023163"/>
    </source>
</evidence>
<reference evidence="7" key="2">
    <citation type="submission" date="2025-08" db="UniProtKB">
        <authorList>
            <consortium name="Ensembl"/>
        </authorList>
    </citation>
    <scope>IDENTIFICATION</scope>
</reference>
<dbReference type="Pfam" id="PF07524">
    <property type="entry name" value="Bromo_TP"/>
    <property type="match status" value="1"/>
</dbReference>
<feature type="compositionally biased region" description="Low complexity" evidence="5">
    <location>
        <begin position="280"/>
        <end position="299"/>
    </location>
</feature>
<dbReference type="PANTHER" id="PTHR46452">
    <property type="entry name" value="TRANSCRIPTION INITIATION FACTOR TFIID SUBUNIT 3"/>
    <property type="match status" value="1"/>
</dbReference>
<keyword evidence="4" id="KW-0539">Nucleus</keyword>
<proteinExistence type="predicted"/>
<feature type="compositionally biased region" description="Acidic residues" evidence="5">
    <location>
        <begin position="153"/>
        <end position="164"/>
    </location>
</feature>
<feature type="region of interest" description="Disordered" evidence="5">
    <location>
        <begin position="216"/>
        <end position="329"/>
    </location>
</feature>
<dbReference type="GO" id="GO:0046982">
    <property type="term" value="F:protein heterodimerization activity"/>
    <property type="evidence" value="ECO:0007669"/>
    <property type="project" value="InterPro"/>
</dbReference>
<dbReference type="GO" id="GO:0002039">
    <property type="term" value="F:p53 binding"/>
    <property type="evidence" value="ECO:0007669"/>
    <property type="project" value="TreeGrafter"/>
</dbReference>
<evidence type="ECO:0000256" key="1">
    <source>
        <dbReference type="ARBA" id="ARBA00004123"/>
    </source>
</evidence>